<protein>
    <submittedName>
        <fullName evidence="6">Response regulator transcription factor</fullName>
    </submittedName>
</protein>
<keyword evidence="7" id="KW-1185">Reference proteome</keyword>
<evidence type="ECO:0000313" key="7">
    <source>
        <dbReference type="Proteomes" id="UP001139461"/>
    </source>
</evidence>
<dbReference type="SMART" id="SM00421">
    <property type="entry name" value="HTH_LUXR"/>
    <property type="match status" value="1"/>
</dbReference>
<dbReference type="InterPro" id="IPR058245">
    <property type="entry name" value="NreC/VraR/RcsB-like_REC"/>
</dbReference>
<evidence type="ECO:0000256" key="3">
    <source>
        <dbReference type="PROSITE-ProRule" id="PRU00169"/>
    </source>
</evidence>
<dbReference type="RefSeq" id="WP_237602811.1">
    <property type="nucleotide sequence ID" value="NZ_JAIRBA010000013.1"/>
</dbReference>
<proteinExistence type="predicted"/>
<dbReference type="InterPro" id="IPR001789">
    <property type="entry name" value="Sig_transdc_resp-reg_receiver"/>
</dbReference>
<dbReference type="SUPFAM" id="SSF52172">
    <property type="entry name" value="CheY-like"/>
    <property type="match status" value="1"/>
</dbReference>
<organism evidence="6 7">
    <name type="scientific">Aequorivita vitellina</name>
    <dbReference type="NCBI Taxonomy" id="2874475"/>
    <lineage>
        <taxon>Bacteria</taxon>
        <taxon>Pseudomonadati</taxon>
        <taxon>Bacteroidota</taxon>
        <taxon>Flavobacteriia</taxon>
        <taxon>Flavobacteriales</taxon>
        <taxon>Flavobacteriaceae</taxon>
        <taxon>Aequorivita</taxon>
    </lineage>
</organism>
<dbReference type="PANTHER" id="PTHR43214">
    <property type="entry name" value="TWO-COMPONENT RESPONSE REGULATOR"/>
    <property type="match status" value="1"/>
</dbReference>
<dbReference type="PROSITE" id="PS50043">
    <property type="entry name" value="HTH_LUXR_2"/>
    <property type="match status" value="1"/>
</dbReference>
<keyword evidence="2" id="KW-0238">DNA-binding</keyword>
<evidence type="ECO:0000259" key="5">
    <source>
        <dbReference type="PROSITE" id="PS50110"/>
    </source>
</evidence>
<dbReference type="InterPro" id="IPR011006">
    <property type="entry name" value="CheY-like_superfamily"/>
</dbReference>
<dbReference type="Pfam" id="PF00072">
    <property type="entry name" value="Response_reg"/>
    <property type="match status" value="1"/>
</dbReference>
<dbReference type="GO" id="GO:0000160">
    <property type="term" value="P:phosphorelay signal transduction system"/>
    <property type="evidence" value="ECO:0007669"/>
    <property type="project" value="InterPro"/>
</dbReference>
<comment type="caution">
    <text evidence="6">The sequence shown here is derived from an EMBL/GenBank/DDBJ whole genome shotgun (WGS) entry which is preliminary data.</text>
</comment>
<dbReference type="AlphaFoldDB" id="A0A9X1QX58"/>
<evidence type="ECO:0000259" key="4">
    <source>
        <dbReference type="PROSITE" id="PS50043"/>
    </source>
</evidence>
<feature type="modified residue" description="4-aspartylphosphate" evidence="3">
    <location>
        <position position="59"/>
    </location>
</feature>
<dbReference type="SMART" id="SM00448">
    <property type="entry name" value="REC"/>
    <property type="match status" value="1"/>
</dbReference>
<sequence length="210" mass="23298">MENLPTIKICIIEDDALILKSLQQVLNKADGFKVTGTFFSAEAAFEIFTNYYPDVLLLDIDLPGISGIEAIPKLKKLQPELNILMLTVHEESELVFSALRQGAVGYLVKGSNSKLLLDGIREVYEGGAPMSPTIARQVIASFRPEKESILSDRENEVLQSLSNGTNNKQIAEDLFVSPNTIKAHIKNIYKKLHVNSRAEAVKKAMKKGWI</sequence>
<feature type="domain" description="HTH luxR-type" evidence="4">
    <location>
        <begin position="143"/>
        <end position="208"/>
    </location>
</feature>
<dbReference type="GO" id="GO:0006355">
    <property type="term" value="P:regulation of DNA-templated transcription"/>
    <property type="evidence" value="ECO:0007669"/>
    <property type="project" value="InterPro"/>
</dbReference>
<dbReference type="InterPro" id="IPR000792">
    <property type="entry name" value="Tscrpt_reg_LuxR_C"/>
</dbReference>
<dbReference type="CDD" id="cd17535">
    <property type="entry name" value="REC_NarL-like"/>
    <property type="match status" value="1"/>
</dbReference>
<feature type="domain" description="Response regulatory" evidence="5">
    <location>
        <begin position="8"/>
        <end position="124"/>
    </location>
</feature>
<gene>
    <name evidence="6" type="ORF">K8089_08295</name>
</gene>
<dbReference type="Proteomes" id="UP001139461">
    <property type="component" value="Unassembled WGS sequence"/>
</dbReference>
<dbReference type="InterPro" id="IPR016032">
    <property type="entry name" value="Sig_transdc_resp-reg_C-effctor"/>
</dbReference>
<dbReference type="Pfam" id="PF00196">
    <property type="entry name" value="GerE"/>
    <property type="match status" value="1"/>
</dbReference>
<dbReference type="PRINTS" id="PR00038">
    <property type="entry name" value="HTHLUXR"/>
</dbReference>
<dbReference type="CDD" id="cd06170">
    <property type="entry name" value="LuxR_C_like"/>
    <property type="match status" value="1"/>
</dbReference>
<evidence type="ECO:0000256" key="2">
    <source>
        <dbReference type="ARBA" id="ARBA00023125"/>
    </source>
</evidence>
<dbReference type="EMBL" id="JAIRBA010000013">
    <property type="protein sequence ID" value="MCG2419022.1"/>
    <property type="molecule type" value="Genomic_DNA"/>
</dbReference>
<evidence type="ECO:0000256" key="1">
    <source>
        <dbReference type="ARBA" id="ARBA00022553"/>
    </source>
</evidence>
<dbReference type="PROSITE" id="PS50110">
    <property type="entry name" value="RESPONSE_REGULATORY"/>
    <property type="match status" value="1"/>
</dbReference>
<dbReference type="InterPro" id="IPR039420">
    <property type="entry name" value="WalR-like"/>
</dbReference>
<accession>A0A9X1QX58</accession>
<dbReference type="PROSITE" id="PS00622">
    <property type="entry name" value="HTH_LUXR_1"/>
    <property type="match status" value="1"/>
</dbReference>
<evidence type="ECO:0000313" key="6">
    <source>
        <dbReference type="EMBL" id="MCG2419022.1"/>
    </source>
</evidence>
<keyword evidence="1 3" id="KW-0597">Phosphoprotein</keyword>
<name>A0A9X1QX58_9FLAO</name>
<dbReference type="SUPFAM" id="SSF46894">
    <property type="entry name" value="C-terminal effector domain of the bipartite response regulators"/>
    <property type="match status" value="1"/>
</dbReference>
<reference evidence="6" key="1">
    <citation type="submission" date="2021-09" db="EMBL/GenBank/DDBJ databases">
        <title>Genome of Aequorivita sp. strain F47161.</title>
        <authorList>
            <person name="Wang Y."/>
        </authorList>
    </citation>
    <scope>NUCLEOTIDE SEQUENCE</scope>
    <source>
        <strain evidence="6">F47161</strain>
    </source>
</reference>
<dbReference type="Gene3D" id="3.40.50.2300">
    <property type="match status" value="1"/>
</dbReference>
<dbReference type="GO" id="GO:0003677">
    <property type="term" value="F:DNA binding"/>
    <property type="evidence" value="ECO:0007669"/>
    <property type="project" value="UniProtKB-KW"/>
</dbReference>